<name>A0A369KUU6_9BACT</name>
<reference evidence="8" key="1">
    <citation type="submission" date="2018-04" db="EMBL/GenBank/DDBJ databases">
        <title>Draft genome sequence of the Candidatus Spirobacillus cienkowskii, a pathogen of freshwater Daphnia species, reconstructed from hemolymph metagenomic reads.</title>
        <authorList>
            <person name="Bresciani L."/>
            <person name="Lemos L.N."/>
            <person name="Wale N."/>
            <person name="Lin J.Y."/>
            <person name="Fernandes G.R."/>
            <person name="Duffy M.A."/>
            <person name="Rodrigues J.M."/>
        </authorList>
    </citation>
    <scope>NUCLEOTIDE SEQUENCE [LARGE SCALE GENOMIC DNA]</scope>
    <source>
        <strain evidence="8">Binning01</strain>
    </source>
</reference>
<dbReference type="EMBL" id="QOVW01000060">
    <property type="protein sequence ID" value="RDB36485.1"/>
    <property type="molecule type" value="Genomic_DNA"/>
</dbReference>
<keyword evidence="7" id="KW-0472">Membrane</keyword>
<evidence type="ECO:0000256" key="4">
    <source>
        <dbReference type="ARBA" id="ARBA00022723"/>
    </source>
</evidence>
<dbReference type="PRINTS" id="PR00690">
    <property type="entry name" value="ADHESNFAMILY"/>
</dbReference>
<dbReference type="InterPro" id="IPR006127">
    <property type="entry name" value="ZnuA-like"/>
</dbReference>
<sequence length="306" mass="34176">MKTNSIFLYVINVILFFICHSVFATEKQPIKIVTTIPYLKTLVQEASCFSKKIETHSIIAVGRDPHSFFMTPQHRIALDKAQIVIAIGSGFEPWLDKMTKKAEQQWLSVTAGMPLAKIHKDEKHHHHDSELLYDPHIWQSPELTKKAVQKIAAQLQIALPSEANNFAQCTEHYLSYLTKEVAHLKKMSEVLPPQKRVIATNHDALGYFAAEFDFKIYSILGLSDDAAPTAQQLKKIITAIKKENISAVFLESTGNMRNIKTVSNEAGVKVGGVLYGDSLGGKNSDADTAPAMWRHNLITIINALKD</sequence>
<gene>
    <name evidence="8" type="ORF">DCC88_04975</name>
</gene>
<keyword evidence="7" id="KW-0812">Transmembrane</keyword>
<evidence type="ECO:0000313" key="9">
    <source>
        <dbReference type="Proteomes" id="UP000253934"/>
    </source>
</evidence>
<accession>A0A369KUU6</accession>
<dbReference type="Proteomes" id="UP000253934">
    <property type="component" value="Unassembled WGS sequence"/>
</dbReference>
<protein>
    <submittedName>
        <fullName evidence="8">Zinc ABC transporter substrate-binding protein</fullName>
    </submittedName>
</protein>
<evidence type="ECO:0000256" key="2">
    <source>
        <dbReference type="ARBA" id="ARBA00011028"/>
    </source>
</evidence>
<dbReference type="Pfam" id="PF01297">
    <property type="entry name" value="ZnuA"/>
    <property type="match status" value="1"/>
</dbReference>
<dbReference type="GO" id="GO:0046872">
    <property type="term" value="F:metal ion binding"/>
    <property type="evidence" value="ECO:0007669"/>
    <property type="project" value="UniProtKB-KW"/>
</dbReference>
<dbReference type="GO" id="GO:0007155">
    <property type="term" value="P:cell adhesion"/>
    <property type="evidence" value="ECO:0007669"/>
    <property type="project" value="InterPro"/>
</dbReference>
<dbReference type="PRINTS" id="PR00691">
    <property type="entry name" value="ADHESINB"/>
</dbReference>
<comment type="caution">
    <text evidence="8">The sequence shown here is derived from an EMBL/GenBank/DDBJ whole genome shotgun (WGS) entry which is preliminary data.</text>
</comment>
<organism evidence="8 9">
    <name type="scientific">Spirobacillus cienkowskii</name>
    <dbReference type="NCBI Taxonomy" id="495820"/>
    <lineage>
        <taxon>Bacteria</taxon>
        <taxon>Pseudomonadati</taxon>
        <taxon>Bdellovibrionota</taxon>
        <taxon>Oligoflexia</taxon>
        <taxon>Silvanigrellales</taxon>
        <taxon>Spirobacillus</taxon>
    </lineage>
</organism>
<dbReference type="InterPro" id="IPR006128">
    <property type="entry name" value="Lipoprotein_PsaA-like"/>
</dbReference>
<comment type="subcellular location">
    <subcellularLocation>
        <location evidence="1">Cell envelope</location>
    </subcellularLocation>
</comment>
<dbReference type="GO" id="GO:0030313">
    <property type="term" value="C:cell envelope"/>
    <property type="evidence" value="ECO:0007669"/>
    <property type="project" value="UniProtKB-SubCell"/>
</dbReference>
<evidence type="ECO:0000256" key="3">
    <source>
        <dbReference type="ARBA" id="ARBA00022448"/>
    </source>
</evidence>
<evidence type="ECO:0000256" key="5">
    <source>
        <dbReference type="ARBA" id="ARBA00022729"/>
    </source>
</evidence>
<keyword evidence="9" id="KW-1185">Reference proteome</keyword>
<dbReference type="SUPFAM" id="SSF53807">
    <property type="entry name" value="Helical backbone' metal receptor"/>
    <property type="match status" value="1"/>
</dbReference>
<keyword evidence="3 6" id="KW-0813">Transport</keyword>
<keyword evidence="7" id="KW-1133">Transmembrane helix</keyword>
<dbReference type="PANTHER" id="PTHR42953:SF1">
    <property type="entry name" value="METAL-BINDING PROTEIN HI_0362-RELATED"/>
    <property type="match status" value="1"/>
</dbReference>
<evidence type="ECO:0000313" key="8">
    <source>
        <dbReference type="EMBL" id="RDB36485.1"/>
    </source>
</evidence>
<dbReference type="AlphaFoldDB" id="A0A369KUU6"/>
<keyword evidence="4" id="KW-0479">Metal-binding</keyword>
<dbReference type="Gene3D" id="3.40.50.1980">
    <property type="entry name" value="Nitrogenase molybdenum iron protein domain"/>
    <property type="match status" value="2"/>
</dbReference>
<dbReference type="InterPro" id="IPR050492">
    <property type="entry name" value="Bact_metal-bind_prot9"/>
</dbReference>
<dbReference type="InterPro" id="IPR006129">
    <property type="entry name" value="AdhesinB"/>
</dbReference>
<evidence type="ECO:0000256" key="7">
    <source>
        <dbReference type="SAM" id="Phobius"/>
    </source>
</evidence>
<keyword evidence="5" id="KW-0732">Signal</keyword>
<evidence type="ECO:0000256" key="6">
    <source>
        <dbReference type="RuleBase" id="RU003512"/>
    </source>
</evidence>
<evidence type="ECO:0000256" key="1">
    <source>
        <dbReference type="ARBA" id="ARBA00004196"/>
    </source>
</evidence>
<proteinExistence type="inferred from homology"/>
<dbReference type="PANTHER" id="PTHR42953">
    <property type="entry name" value="HIGH-AFFINITY ZINC UPTAKE SYSTEM PROTEIN ZNUA-RELATED"/>
    <property type="match status" value="1"/>
</dbReference>
<feature type="transmembrane region" description="Helical" evidence="7">
    <location>
        <begin position="6"/>
        <end position="24"/>
    </location>
</feature>
<comment type="similarity">
    <text evidence="2 6">Belongs to the bacterial solute-binding protein 9 family.</text>
</comment>
<dbReference type="GO" id="GO:0030001">
    <property type="term" value="P:metal ion transport"/>
    <property type="evidence" value="ECO:0007669"/>
    <property type="project" value="InterPro"/>
</dbReference>